<dbReference type="Pfam" id="PF10213">
    <property type="entry name" value="MRP-S28"/>
    <property type="match status" value="1"/>
</dbReference>
<dbReference type="GO" id="GO:0005840">
    <property type="term" value="C:ribosome"/>
    <property type="evidence" value="ECO:0007669"/>
    <property type="project" value="UniProtKB-KW"/>
</dbReference>
<keyword evidence="3" id="KW-1185">Reference proteome</keyword>
<evidence type="ECO:0000259" key="1">
    <source>
        <dbReference type="Pfam" id="PF10213"/>
    </source>
</evidence>
<dbReference type="EMBL" id="JBANRG010000003">
    <property type="protein sequence ID" value="KAK7468803.1"/>
    <property type="molecule type" value="Genomic_DNA"/>
</dbReference>
<keyword evidence="2" id="KW-0687">Ribonucleoprotein</keyword>
<dbReference type="PANTHER" id="PTHR13490:SF0">
    <property type="entry name" value="SMALL RIBOSOMAL SUBUNIT PROTEIN MS35"/>
    <property type="match status" value="1"/>
</dbReference>
<feature type="domain" description="Small ribosomal subunit protein mS35 mitochondrial conserved" evidence="1">
    <location>
        <begin position="102"/>
        <end position="251"/>
    </location>
</feature>
<comment type="caution">
    <text evidence="2">The sequence shown here is derived from an EMBL/GenBank/DDBJ whole genome shotgun (WGS) entry which is preliminary data.</text>
</comment>
<dbReference type="InterPro" id="IPR019349">
    <property type="entry name" value="Ribosomal_mS35_mit"/>
</dbReference>
<evidence type="ECO:0000313" key="2">
    <source>
        <dbReference type="EMBL" id="KAK7468803.1"/>
    </source>
</evidence>
<reference evidence="2 3" key="1">
    <citation type="submission" date="2024-01" db="EMBL/GenBank/DDBJ databases">
        <title>A draft genome for the cacao thread blight pathogen Marasmiellus scandens.</title>
        <authorList>
            <person name="Baruah I.K."/>
            <person name="Leung J."/>
            <person name="Bukari Y."/>
            <person name="Amoako-Attah I."/>
            <person name="Meinhardt L.W."/>
            <person name="Bailey B.A."/>
            <person name="Cohen S.P."/>
        </authorList>
    </citation>
    <scope>NUCLEOTIDE SEQUENCE [LARGE SCALE GENOMIC DNA]</scope>
    <source>
        <strain evidence="2 3">GH-19</strain>
    </source>
</reference>
<keyword evidence="2" id="KW-0689">Ribosomal protein</keyword>
<proteinExistence type="predicted"/>
<name>A0ABR1JYI4_9AGAR</name>
<accession>A0ABR1JYI4</accession>
<dbReference type="Proteomes" id="UP001498398">
    <property type="component" value="Unassembled WGS sequence"/>
</dbReference>
<dbReference type="PANTHER" id="PTHR13490">
    <property type="entry name" value="MITOCHONDRIAL 28S RIBOSOMAL PROTEIN S28"/>
    <property type="match status" value="1"/>
</dbReference>
<organism evidence="2 3">
    <name type="scientific">Marasmiellus scandens</name>
    <dbReference type="NCBI Taxonomy" id="2682957"/>
    <lineage>
        <taxon>Eukaryota</taxon>
        <taxon>Fungi</taxon>
        <taxon>Dikarya</taxon>
        <taxon>Basidiomycota</taxon>
        <taxon>Agaricomycotina</taxon>
        <taxon>Agaricomycetes</taxon>
        <taxon>Agaricomycetidae</taxon>
        <taxon>Agaricales</taxon>
        <taxon>Marasmiineae</taxon>
        <taxon>Omphalotaceae</taxon>
        <taxon>Marasmiellus</taxon>
    </lineage>
</organism>
<evidence type="ECO:0000313" key="3">
    <source>
        <dbReference type="Proteomes" id="UP001498398"/>
    </source>
</evidence>
<dbReference type="InterPro" id="IPR039848">
    <property type="entry name" value="Ribosomal_mS35_mt"/>
</dbReference>
<gene>
    <name evidence="2" type="primary">RSM24</name>
    <name evidence="2" type="ORF">VKT23_003304</name>
</gene>
<sequence>MAFRAATHLLRAANHSSRPSSLLNCSAFTPRLFHSTPCVAKRPKFEDPVTADEACDLLEDEFDDDDTASAGHLMLREHRQTLYYMRLIEHEMPKLVAYRKPFKPPTNPLVVRSLEYGGVNHPVLKKRVVVVAVDNLPLRNDAAIHKIKLLAGPRWSPRPPADSGINELAVWKNGYIKISCEDFPQPMQNLKWISDTVDKLVKEANNSSDTFADVPLDVRHLYSKARKSKKGEHLRGRVYNRPTIRDFPQEWLPDRSVQV</sequence>
<protein>
    <submittedName>
        <fullName evidence="2">37S ribosomal protein S24, mitochondrial</fullName>
    </submittedName>
</protein>